<sequence length="97" mass="11130">MYMEIRIVATIQAKAEFIADVTATLKRVVSPSRQEAGNVQYDLHEVVDKPGSFVFFERWKDRDAVASHEQSEHFKRFLVELDGKTDSVDIKLLNFLG</sequence>
<dbReference type="Proteomes" id="UP001165145">
    <property type="component" value="Unassembled WGS sequence"/>
</dbReference>
<protein>
    <submittedName>
        <fullName evidence="3">Antibiotic biosynthesis monooxygenase</fullName>
    </submittedName>
</protein>
<dbReference type="InterPro" id="IPR007138">
    <property type="entry name" value="ABM_dom"/>
</dbReference>
<organism evidence="3 5">
    <name type="scientific">Pectobacterium carotovorum subsp. carotovorum</name>
    <name type="common">Erwinia carotovora subsp. carotovora</name>
    <dbReference type="NCBI Taxonomy" id="555"/>
    <lineage>
        <taxon>Bacteria</taxon>
        <taxon>Pseudomonadati</taxon>
        <taxon>Pseudomonadota</taxon>
        <taxon>Gammaproteobacteria</taxon>
        <taxon>Enterobacterales</taxon>
        <taxon>Pectobacteriaceae</taxon>
        <taxon>Pectobacterium</taxon>
    </lineage>
</organism>
<feature type="domain" description="ABM" evidence="1">
    <location>
        <begin position="5"/>
        <end position="95"/>
    </location>
</feature>
<reference evidence="3" key="2">
    <citation type="submission" date="2023-02" db="EMBL/GenBank/DDBJ databases">
        <title>Pectobacterium carotovorum subsp. carotovorum NBRC 12380.</title>
        <authorList>
            <person name="Ichikawa N."/>
            <person name="Sato H."/>
            <person name="Tonouchi N."/>
        </authorList>
    </citation>
    <scope>NUCLEOTIDE SEQUENCE</scope>
    <source>
        <strain evidence="3">NBRC 12380</strain>
    </source>
</reference>
<comment type="caution">
    <text evidence="3">The sequence shown here is derived from an EMBL/GenBank/DDBJ whole genome shotgun (WGS) entry which is preliminary data.</text>
</comment>
<dbReference type="EMBL" id="BSRL01000006">
    <property type="protein sequence ID" value="GLV70225.1"/>
    <property type="molecule type" value="Genomic_DNA"/>
</dbReference>
<dbReference type="Gene3D" id="3.30.70.100">
    <property type="match status" value="1"/>
</dbReference>
<name>A0AAI9L0K9_PECCC</name>
<dbReference type="EMBL" id="BRLF01000006">
    <property type="protein sequence ID" value="GKX47781.1"/>
    <property type="molecule type" value="Genomic_DNA"/>
</dbReference>
<keyword evidence="3" id="KW-0560">Oxidoreductase</keyword>
<evidence type="ECO:0000259" key="1">
    <source>
        <dbReference type="PROSITE" id="PS51725"/>
    </source>
</evidence>
<dbReference type="GO" id="GO:0004497">
    <property type="term" value="F:monooxygenase activity"/>
    <property type="evidence" value="ECO:0007669"/>
    <property type="project" value="UniProtKB-KW"/>
</dbReference>
<gene>
    <name evidence="3" type="ORF">Pcaca03_26690</name>
    <name evidence="2" type="ORF">SOASR016_25330</name>
</gene>
<evidence type="ECO:0000313" key="4">
    <source>
        <dbReference type="Proteomes" id="UP001058167"/>
    </source>
</evidence>
<evidence type="ECO:0000313" key="5">
    <source>
        <dbReference type="Proteomes" id="UP001165145"/>
    </source>
</evidence>
<proteinExistence type="predicted"/>
<dbReference type="Proteomes" id="UP001058167">
    <property type="component" value="Unassembled WGS sequence"/>
</dbReference>
<accession>A0AAI9L0K9</accession>
<evidence type="ECO:0000313" key="3">
    <source>
        <dbReference type="EMBL" id="GLV70225.1"/>
    </source>
</evidence>
<dbReference type="InterPro" id="IPR050744">
    <property type="entry name" value="AI-2_Isomerase_LsrG"/>
</dbReference>
<dbReference type="AlphaFoldDB" id="A0AAI9L0K9"/>
<dbReference type="InterPro" id="IPR011008">
    <property type="entry name" value="Dimeric_a/b-barrel"/>
</dbReference>
<keyword evidence="4" id="KW-1185">Reference proteome</keyword>
<evidence type="ECO:0000313" key="2">
    <source>
        <dbReference type="EMBL" id="GKX47781.1"/>
    </source>
</evidence>
<dbReference type="PANTHER" id="PTHR33336:SF3">
    <property type="entry name" value="ABM DOMAIN-CONTAINING PROTEIN"/>
    <property type="match status" value="1"/>
</dbReference>
<dbReference type="Pfam" id="PF03992">
    <property type="entry name" value="ABM"/>
    <property type="match status" value="1"/>
</dbReference>
<reference evidence="2" key="1">
    <citation type="submission" date="2022-06" db="EMBL/GenBank/DDBJ databases">
        <title>Draft genome sequences of Pectobacterium carotovorum subsp. carotovorum str. NBRC12380.</title>
        <authorList>
            <person name="Wakabayashi Y."/>
            <person name="Kojima K."/>
        </authorList>
    </citation>
    <scope>NUCLEOTIDE SEQUENCE</scope>
    <source>
        <strain evidence="2">NBRC 12380</strain>
    </source>
</reference>
<dbReference type="PROSITE" id="PS51725">
    <property type="entry name" value="ABM"/>
    <property type="match status" value="1"/>
</dbReference>
<dbReference type="GO" id="GO:0005829">
    <property type="term" value="C:cytosol"/>
    <property type="evidence" value="ECO:0007669"/>
    <property type="project" value="TreeGrafter"/>
</dbReference>
<dbReference type="PANTHER" id="PTHR33336">
    <property type="entry name" value="QUINOL MONOOXYGENASE YGIN-RELATED"/>
    <property type="match status" value="1"/>
</dbReference>
<keyword evidence="3" id="KW-0503">Monooxygenase</keyword>
<dbReference type="SUPFAM" id="SSF54909">
    <property type="entry name" value="Dimeric alpha+beta barrel"/>
    <property type="match status" value="1"/>
</dbReference>